<evidence type="ECO:0000313" key="3">
    <source>
        <dbReference type="Proteomes" id="UP000672657"/>
    </source>
</evidence>
<dbReference type="Proteomes" id="UP000672657">
    <property type="component" value="Unassembled WGS sequence"/>
</dbReference>
<feature type="transmembrane region" description="Helical" evidence="1">
    <location>
        <begin position="23"/>
        <end position="45"/>
    </location>
</feature>
<evidence type="ECO:0008006" key="4">
    <source>
        <dbReference type="Google" id="ProtNLM"/>
    </source>
</evidence>
<keyword evidence="1" id="KW-0812">Transmembrane</keyword>
<name>A0ABN7Q2J5_9BURK</name>
<dbReference type="EMBL" id="CAJPVI010000031">
    <property type="protein sequence ID" value="CAG2154663.1"/>
    <property type="molecule type" value="Genomic_DNA"/>
</dbReference>
<gene>
    <name evidence="2" type="ORF">LMG26411_04681</name>
</gene>
<dbReference type="Gene3D" id="3.40.50.1220">
    <property type="entry name" value="TPP-binding domain"/>
    <property type="match status" value="1"/>
</dbReference>
<evidence type="ECO:0000313" key="2">
    <source>
        <dbReference type="EMBL" id="CAG2154663.1"/>
    </source>
</evidence>
<proteinExistence type="predicted"/>
<dbReference type="Pfam" id="PF13289">
    <property type="entry name" value="SIR2_2"/>
    <property type="match status" value="1"/>
</dbReference>
<keyword evidence="3" id="KW-1185">Reference proteome</keyword>
<organism evidence="2 3">
    <name type="scientific">Cupriavidus numazuensis</name>
    <dbReference type="NCBI Taxonomy" id="221992"/>
    <lineage>
        <taxon>Bacteria</taxon>
        <taxon>Pseudomonadati</taxon>
        <taxon>Pseudomonadota</taxon>
        <taxon>Betaproteobacteria</taxon>
        <taxon>Burkholderiales</taxon>
        <taxon>Burkholderiaceae</taxon>
        <taxon>Cupriavidus</taxon>
    </lineage>
</organism>
<dbReference type="RefSeq" id="WP_244873987.1">
    <property type="nucleotide sequence ID" value="NZ_CAJPVI010000031.1"/>
</dbReference>
<sequence>MDSSVRVMSGPEFASVFALRPHLFAWFLGAGASAASGIPTGYAMIRDFKTRIFCREVGYTLKEIDAADPLWIARIDDFFKTNSILPPDGDPTEYSAAFEAVYPSERHRRQYIDDAIRLGTPSFAHRVLAALMSSGKLNVVFTTNFDPLVETAVTLTDQLLPPDKRALPTLAAIDSAERASRCVAESDWPLIAKLHGDYKSTNIKNTNSELEHQDENMRQVLVDACLRFALVVVGYSGRDTSVMEALESVLMQPHAYPSGLYWVCSSRSKLLPAVNKLLENAAIAGVDVYIIESKNFDELAGDLVAQVDLPDVLMEHVMQRKAPPRLQLVKPQTVDAQAFPVLRYSALLVKSVPIVARCIQLSKASTTVEIRALLKEQGCRAVVACQGRQLAVFGNDAQLIGALQSMDPKLDGTIQLDPEKDSWALGLIYDALTRALSRRRPLAPRFKRSGHGLVVVRTRPDEEQGLVRKRETELSRLKAAYDGPLTGTVQNLSFPYQEGVNLKLERIEGRWWCNYEPFTFVDVPLRNENSSGAAAGDALALPQRGGGDPAGDWRRERWARRYNPQWSRIVDAWAALLTTGDNGHVSAFGLAANEGIDASFNLSPVTGWSRPSHHHAYFERTK</sequence>
<protein>
    <recommendedName>
        <fullName evidence="4">SIR2-like domain-containing protein</fullName>
    </recommendedName>
</protein>
<accession>A0ABN7Q2J5</accession>
<keyword evidence="1" id="KW-0472">Membrane</keyword>
<keyword evidence="1" id="KW-1133">Transmembrane helix</keyword>
<dbReference type="InterPro" id="IPR029035">
    <property type="entry name" value="DHS-like_NAD/FAD-binding_dom"/>
</dbReference>
<evidence type="ECO:0000256" key="1">
    <source>
        <dbReference type="SAM" id="Phobius"/>
    </source>
</evidence>
<comment type="caution">
    <text evidence="2">The sequence shown here is derived from an EMBL/GenBank/DDBJ whole genome shotgun (WGS) entry which is preliminary data.</text>
</comment>
<reference evidence="2 3" key="1">
    <citation type="submission" date="2021-03" db="EMBL/GenBank/DDBJ databases">
        <authorList>
            <person name="Peeters C."/>
        </authorList>
    </citation>
    <scope>NUCLEOTIDE SEQUENCE [LARGE SCALE GENOMIC DNA]</scope>
    <source>
        <strain evidence="2 3">LMG 26411</strain>
    </source>
</reference>
<dbReference type="SUPFAM" id="SSF52467">
    <property type="entry name" value="DHS-like NAD/FAD-binding domain"/>
    <property type="match status" value="1"/>
</dbReference>